<proteinExistence type="predicted"/>
<comment type="caution">
    <text evidence="1">The sequence shown here is derived from an EMBL/GenBank/DDBJ whole genome shotgun (WGS) entry which is preliminary data.</text>
</comment>
<evidence type="ECO:0000313" key="2">
    <source>
        <dbReference type="Proteomes" id="UP000717696"/>
    </source>
</evidence>
<dbReference type="OrthoDB" id="4993731at2759"/>
<gene>
    <name evidence="1" type="ORF">B0J13DRAFT_541322</name>
</gene>
<organism evidence="1 2">
    <name type="scientific">Dactylonectria estremocensis</name>
    <dbReference type="NCBI Taxonomy" id="1079267"/>
    <lineage>
        <taxon>Eukaryota</taxon>
        <taxon>Fungi</taxon>
        <taxon>Dikarya</taxon>
        <taxon>Ascomycota</taxon>
        <taxon>Pezizomycotina</taxon>
        <taxon>Sordariomycetes</taxon>
        <taxon>Hypocreomycetidae</taxon>
        <taxon>Hypocreales</taxon>
        <taxon>Nectriaceae</taxon>
        <taxon>Dactylonectria</taxon>
    </lineage>
</organism>
<sequence>MPACCKVGTPEACDACKKSTQYQEQLENLGAQSTTALSHEHRLFQKEVPDAGFRPNTDILNAWWPASISLGTQEVVSKAERPIHTRVSSIPNPSWLRWPPAF</sequence>
<accession>A0A9P9FFK5</accession>
<keyword evidence="2" id="KW-1185">Reference proteome</keyword>
<evidence type="ECO:0000313" key="1">
    <source>
        <dbReference type="EMBL" id="KAH7160559.1"/>
    </source>
</evidence>
<dbReference type="EMBL" id="JAGMUU010000002">
    <property type="protein sequence ID" value="KAH7160559.1"/>
    <property type="molecule type" value="Genomic_DNA"/>
</dbReference>
<dbReference type="AlphaFoldDB" id="A0A9P9FFK5"/>
<name>A0A9P9FFK5_9HYPO</name>
<protein>
    <submittedName>
        <fullName evidence="1">Uncharacterized protein</fullName>
    </submittedName>
</protein>
<dbReference type="Proteomes" id="UP000717696">
    <property type="component" value="Unassembled WGS sequence"/>
</dbReference>
<reference evidence="1" key="1">
    <citation type="journal article" date="2021" name="Nat. Commun.">
        <title>Genetic determinants of endophytism in the Arabidopsis root mycobiome.</title>
        <authorList>
            <person name="Mesny F."/>
            <person name="Miyauchi S."/>
            <person name="Thiergart T."/>
            <person name="Pickel B."/>
            <person name="Atanasova L."/>
            <person name="Karlsson M."/>
            <person name="Huettel B."/>
            <person name="Barry K.W."/>
            <person name="Haridas S."/>
            <person name="Chen C."/>
            <person name="Bauer D."/>
            <person name="Andreopoulos W."/>
            <person name="Pangilinan J."/>
            <person name="LaButti K."/>
            <person name="Riley R."/>
            <person name="Lipzen A."/>
            <person name="Clum A."/>
            <person name="Drula E."/>
            <person name="Henrissat B."/>
            <person name="Kohler A."/>
            <person name="Grigoriev I.V."/>
            <person name="Martin F.M."/>
            <person name="Hacquard S."/>
        </authorList>
    </citation>
    <scope>NUCLEOTIDE SEQUENCE</scope>
    <source>
        <strain evidence="1">MPI-CAGE-AT-0021</strain>
    </source>
</reference>